<protein>
    <submittedName>
        <fullName evidence="5">Oxidoreductase</fullName>
    </submittedName>
</protein>
<dbReference type="PRINTS" id="PR00080">
    <property type="entry name" value="SDRFAMILY"/>
</dbReference>
<accession>A0A511QVU2</accession>
<feature type="domain" description="Ketoreductase" evidence="4">
    <location>
        <begin position="8"/>
        <end position="191"/>
    </location>
</feature>
<comment type="similarity">
    <text evidence="1 3">Belongs to the short-chain dehydrogenases/reductases (SDR) family.</text>
</comment>
<keyword evidence="2" id="KW-0560">Oxidoreductase</keyword>
<dbReference type="InterPro" id="IPR002347">
    <property type="entry name" value="SDR_fam"/>
</dbReference>
<evidence type="ECO:0000256" key="1">
    <source>
        <dbReference type="ARBA" id="ARBA00006484"/>
    </source>
</evidence>
<organism evidence="5 6">
    <name type="scientific">Vibrio superstes NBRC 103154</name>
    <dbReference type="NCBI Taxonomy" id="1219062"/>
    <lineage>
        <taxon>Bacteria</taxon>
        <taxon>Pseudomonadati</taxon>
        <taxon>Pseudomonadota</taxon>
        <taxon>Gammaproteobacteria</taxon>
        <taxon>Vibrionales</taxon>
        <taxon>Vibrionaceae</taxon>
        <taxon>Vibrio</taxon>
    </lineage>
</organism>
<dbReference type="InterPro" id="IPR036291">
    <property type="entry name" value="NAD(P)-bd_dom_sf"/>
</dbReference>
<proteinExistence type="inferred from homology"/>
<dbReference type="AlphaFoldDB" id="A0A511QVU2"/>
<evidence type="ECO:0000313" key="5">
    <source>
        <dbReference type="EMBL" id="GEM81494.1"/>
    </source>
</evidence>
<dbReference type="Pfam" id="PF00106">
    <property type="entry name" value="adh_short"/>
    <property type="match status" value="1"/>
</dbReference>
<dbReference type="SMART" id="SM00822">
    <property type="entry name" value="PKS_KR"/>
    <property type="match status" value="1"/>
</dbReference>
<dbReference type="PRINTS" id="PR00081">
    <property type="entry name" value="GDHRDH"/>
</dbReference>
<name>A0A511QVU2_9VIBR</name>
<dbReference type="Proteomes" id="UP000321113">
    <property type="component" value="Unassembled WGS sequence"/>
</dbReference>
<evidence type="ECO:0000313" key="6">
    <source>
        <dbReference type="Proteomes" id="UP000321113"/>
    </source>
</evidence>
<dbReference type="Gene3D" id="3.40.50.720">
    <property type="entry name" value="NAD(P)-binding Rossmann-like Domain"/>
    <property type="match status" value="1"/>
</dbReference>
<reference evidence="5 6" key="1">
    <citation type="submission" date="2019-07" db="EMBL/GenBank/DDBJ databases">
        <title>Whole genome shotgun sequence of Vibrio superstes NBRC 103154.</title>
        <authorList>
            <person name="Hosoyama A."/>
            <person name="Uohara A."/>
            <person name="Ohji S."/>
            <person name="Ichikawa N."/>
        </authorList>
    </citation>
    <scope>NUCLEOTIDE SEQUENCE [LARGE SCALE GENOMIC DNA]</scope>
    <source>
        <strain evidence="5 6">NBRC 103154</strain>
    </source>
</reference>
<dbReference type="FunFam" id="3.40.50.720:FF:000047">
    <property type="entry name" value="NADP-dependent L-serine/L-allo-threonine dehydrogenase"/>
    <property type="match status" value="1"/>
</dbReference>
<dbReference type="InterPro" id="IPR057326">
    <property type="entry name" value="KR_dom"/>
</dbReference>
<gene>
    <name evidence="5" type="ORF">VSU01S_37390</name>
</gene>
<dbReference type="PROSITE" id="PS00061">
    <property type="entry name" value="ADH_SHORT"/>
    <property type="match status" value="1"/>
</dbReference>
<dbReference type="OrthoDB" id="9810734at2"/>
<dbReference type="PANTHER" id="PTHR43115">
    <property type="entry name" value="DEHYDROGENASE/REDUCTASE SDR FAMILY MEMBER 11"/>
    <property type="match status" value="1"/>
</dbReference>
<evidence type="ECO:0000256" key="3">
    <source>
        <dbReference type="RuleBase" id="RU000363"/>
    </source>
</evidence>
<dbReference type="RefSeq" id="WP_119010358.1">
    <property type="nucleotide sequence ID" value="NZ_BJXK01000024.1"/>
</dbReference>
<dbReference type="EMBL" id="BJXK01000024">
    <property type="protein sequence ID" value="GEM81494.1"/>
    <property type="molecule type" value="Genomic_DNA"/>
</dbReference>
<sequence>MNTNIENKVVVITGASSGLGEAMARKLAAQGASVVLGARRVEKLNAIVADIQSTNGQAVALATDVTKAESVKALVDLAVSTFGRADVMINNAGIMPLSPLSALKVQEWNDTIDVNIKGVLNGIAAALPVFEQQDTGHFINISSVAGHKVSPASSVYAGTKFAVRAISEGLRMEVGRNIRTTIISPGLIESELKLGSSDAATSQFVNEVYKDAISATSIANAVAYVIEQPADVDVNEIVLRPTVQEF</sequence>
<dbReference type="SUPFAM" id="SSF51735">
    <property type="entry name" value="NAD(P)-binding Rossmann-fold domains"/>
    <property type="match status" value="1"/>
</dbReference>
<evidence type="ECO:0000259" key="4">
    <source>
        <dbReference type="SMART" id="SM00822"/>
    </source>
</evidence>
<dbReference type="GO" id="GO:0016616">
    <property type="term" value="F:oxidoreductase activity, acting on the CH-OH group of donors, NAD or NADP as acceptor"/>
    <property type="evidence" value="ECO:0007669"/>
    <property type="project" value="UniProtKB-ARBA"/>
</dbReference>
<dbReference type="PANTHER" id="PTHR43115:SF4">
    <property type="entry name" value="DEHYDROGENASE_REDUCTASE SDR FAMILY MEMBER 11"/>
    <property type="match status" value="1"/>
</dbReference>
<dbReference type="InterPro" id="IPR020904">
    <property type="entry name" value="Sc_DH/Rdtase_CS"/>
</dbReference>
<keyword evidence="6" id="KW-1185">Reference proteome</keyword>
<evidence type="ECO:0000256" key="2">
    <source>
        <dbReference type="ARBA" id="ARBA00023002"/>
    </source>
</evidence>
<comment type="caution">
    <text evidence="5">The sequence shown here is derived from an EMBL/GenBank/DDBJ whole genome shotgun (WGS) entry which is preliminary data.</text>
</comment>